<evidence type="ECO:0000256" key="1">
    <source>
        <dbReference type="SAM" id="MobiDB-lite"/>
    </source>
</evidence>
<feature type="chain" id="PRO_5035999763" description="Secreted protein" evidence="2">
    <location>
        <begin position="23"/>
        <end position="59"/>
    </location>
</feature>
<dbReference type="EnsemblPlants" id="KQJ94837">
    <property type="protein sequence ID" value="KQJ94837"/>
    <property type="gene ID" value="BRADI_3g13533v3"/>
</dbReference>
<dbReference type="AlphaFoldDB" id="A0A0Q3LQK0"/>
<feature type="region of interest" description="Disordered" evidence="1">
    <location>
        <begin position="29"/>
        <end position="59"/>
    </location>
</feature>
<dbReference type="Proteomes" id="UP000008810">
    <property type="component" value="Chromosome 3"/>
</dbReference>
<proteinExistence type="predicted"/>
<sequence length="59" mass="6347">MRPAAGHRSIWLFPCSNAVVVAFCCSDGHPRRTSPSGKDCETGPSDDRVEPLKCSPCDV</sequence>
<dbReference type="Gramene" id="KQJ94837">
    <property type="protein sequence ID" value="KQJ94837"/>
    <property type="gene ID" value="BRADI_3g13533v3"/>
</dbReference>
<feature type="signal peptide" evidence="2">
    <location>
        <begin position="1"/>
        <end position="22"/>
    </location>
</feature>
<evidence type="ECO:0000256" key="2">
    <source>
        <dbReference type="SAM" id="SignalP"/>
    </source>
</evidence>
<keyword evidence="5" id="KW-1185">Reference proteome</keyword>
<dbReference type="EMBL" id="CM000882">
    <property type="protein sequence ID" value="KQJ94837.1"/>
    <property type="molecule type" value="Genomic_DNA"/>
</dbReference>
<gene>
    <name evidence="3" type="ORF">BRADI_3g13533v3</name>
</gene>
<evidence type="ECO:0008006" key="6">
    <source>
        <dbReference type="Google" id="ProtNLM"/>
    </source>
</evidence>
<evidence type="ECO:0000313" key="4">
    <source>
        <dbReference type="EnsemblPlants" id="KQJ94837"/>
    </source>
</evidence>
<evidence type="ECO:0000313" key="5">
    <source>
        <dbReference type="Proteomes" id="UP000008810"/>
    </source>
</evidence>
<reference evidence="3 4" key="1">
    <citation type="journal article" date="2010" name="Nature">
        <title>Genome sequencing and analysis of the model grass Brachypodium distachyon.</title>
        <authorList>
            <consortium name="International Brachypodium Initiative"/>
        </authorList>
    </citation>
    <scope>NUCLEOTIDE SEQUENCE [LARGE SCALE GENOMIC DNA]</scope>
    <source>
        <strain evidence="3 4">Bd21</strain>
    </source>
</reference>
<name>A0A0Q3LQK0_BRADI</name>
<evidence type="ECO:0000313" key="3">
    <source>
        <dbReference type="EMBL" id="KQJ94837.1"/>
    </source>
</evidence>
<keyword evidence="2" id="KW-0732">Signal</keyword>
<protein>
    <recommendedName>
        <fullName evidence="6">Secreted protein</fullName>
    </recommendedName>
</protein>
<accession>A0A0Q3LQK0</accession>
<reference evidence="4" key="3">
    <citation type="submission" date="2018-08" db="UniProtKB">
        <authorList>
            <consortium name="EnsemblPlants"/>
        </authorList>
    </citation>
    <scope>IDENTIFICATION</scope>
    <source>
        <strain evidence="4">cv. Bd21</strain>
    </source>
</reference>
<reference evidence="3" key="2">
    <citation type="submission" date="2017-06" db="EMBL/GenBank/DDBJ databases">
        <title>WGS assembly of Brachypodium distachyon.</title>
        <authorList>
            <consortium name="The International Brachypodium Initiative"/>
            <person name="Lucas S."/>
            <person name="Harmon-Smith M."/>
            <person name="Lail K."/>
            <person name="Tice H."/>
            <person name="Grimwood J."/>
            <person name="Bruce D."/>
            <person name="Barry K."/>
            <person name="Shu S."/>
            <person name="Lindquist E."/>
            <person name="Wang M."/>
            <person name="Pitluck S."/>
            <person name="Vogel J.P."/>
            <person name="Garvin D.F."/>
            <person name="Mockler T.C."/>
            <person name="Schmutz J."/>
            <person name="Rokhsar D."/>
            <person name="Bevan M.W."/>
        </authorList>
    </citation>
    <scope>NUCLEOTIDE SEQUENCE</scope>
    <source>
        <strain evidence="3">Bd21</strain>
    </source>
</reference>
<dbReference type="InParanoid" id="A0A0Q3LQK0"/>
<feature type="compositionally biased region" description="Basic and acidic residues" evidence="1">
    <location>
        <begin position="38"/>
        <end position="51"/>
    </location>
</feature>
<organism evidence="3">
    <name type="scientific">Brachypodium distachyon</name>
    <name type="common">Purple false brome</name>
    <name type="synonym">Trachynia distachya</name>
    <dbReference type="NCBI Taxonomy" id="15368"/>
    <lineage>
        <taxon>Eukaryota</taxon>
        <taxon>Viridiplantae</taxon>
        <taxon>Streptophyta</taxon>
        <taxon>Embryophyta</taxon>
        <taxon>Tracheophyta</taxon>
        <taxon>Spermatophyta</taxon>
        <taxon>Magnoliopsida</taxon>
        <taxon>Liliopsida</taxon>
        <taxon>Poales</taxon>
        <taxon>Poaceae</taxon>
        <taxon>BOP clade</taxon>
        <taxon>Pooideae</taxon>
        <taxon>Stipodae</taxon>
        <taxon>Brachypodieae</taxon>
        <taxon>Brachypodium</taxon>
    </lineage>
</organism>